<organism evidence="1">
    <name type="scientific">Cacopsylla melanoneura</name>
    <dbReference type="NCBI Taxonomy" id="428564"/>
    <lineage>
        <taxon>Eukaryota</taxon>
        <taxon>Metazoa</taxon>
        <taxon>Ecdysozoa</taxon>
        <taxon>Arthropoda</taxon>
        <taxon>Hexapoda</taxon>
        <taxon>Insecta</taxon>
        <taxon>Pterygota</taxon>
        <taxon>Neoptera</taxon>
        <taxon>Paraneoptera</taxon>
        <taxon>Hemiptera</taxon>
        <taxon>Sternorrhyncha</taxon>
        <taxon>Psylloidea</taxon>
        <taxon>Psyllidae</taxon>
        <taxon>Psyllinae</taxon>
        <taxon>Cacopsylla</taxon>
    </lineage>
</organism>
<proteinExistence type="predicted"/>
<protein>
    <submittedName>
        <fullName evidence="1">Uncharacterized protein</fullName>
    </submittedName>
</protein>
<dbReference type="EMBL" id="HBUF01215105">
    <property type="protein sequence ID" value="CAG6666832.1"/>
    <property type="molecule type" value="Transcribed_RNA"/>
</dbReference>
<reference evidence="1" key="1">
    <citation type="submission" date="2021-05" db="EMBL/GenBank/DDBJ databases">
        <authorList>
            <person name="Alioto T."/>
            <person name="Alioto T."/>
            <person name="Gomez Garrido J."/>
        </authorList>
    </citation>
    <scope>NUCLEOTIDE SEQUENCE</scope>
</reference>
<name>A0A8D8SFF9_9HEMI</name>
<evidence type="ECO:0000313" key="1">
    <source>
        <dbReference type="EMBL" id="CAG6666832.1"/>
    </source>
</evidence>
<accession>A0A8D8SFF9</accession>
<dbReference type="AlphaFoldDB" id="A0A8D8SFF9"/>
<sequence>MNSIEKSVYFYSKQNATRYLLEEKLNKSNCLWAHTYYYGPTCFTKLFLAQPKGGHIYCFGQKRDILASPVDCSGQRDQGLQSGTFPPKAGRMVSLVMRYIASVRHAKRMRNCMHLTSCKLGIFLQKRMRHETQCKLN</sequence>